<evidence type="ECO:0000313" key="2">
    <source>
        <dbReference type="EMBL" id="KAF7831920.1"/>
    </source>
</evidence>
<dbReference type="GO" id="GO:0003676">
    <property type="term" value="F:nucleic acid binding"/>
    <property type="evidence" value="ECO:0007669"/>
    <property type="project" value="InterPro"/>
</dbReference>
<evidence type="ECO:0000313" key="3">
    <source>
        <dbReference type="Proteomes" id="UP000634136"/>
    </source>
</evidence>
<sequence length="64" mass="7332">MVQASTDIFREEGDRISNTYSTVLEAEAVRRCMELAMDWGYEDVIFETDAQIVKIDAQTDVILE</sequence>
<name>A0A834WT71_9FABA</name>
<dbReference type="GO" id="GO:0004523">
    <property type="term" value="F:RNA-DNA hybrid ribonuclease activity"/>
    <property type="evidence" value="ECO:0007669"/>
    <property type="project" value="InterPro"/>
</dbReference>
<comment type="caution">
    <text evidence="2">The sequence shown here is derived from an EMBL/GenBank/DDBJ whole genome shotgun (WGS) entry which is preliminary data.</text>
</comment>
<organism evidence="2 3">
    <name type="scientific">Senna tora</name>
    <dbReference type="NCBI Taxonomy" id="362788"/>
    <lineage>
        <taxon>Eukaryota</taxon>
        <taxon>Viridiplantae</taxon>
        <taxon>Streptophyta</taxon>
        <taxon>Embryophyta</taxon>
        <taxon>Tracheophyta</taxon>
        <taxon>Spermatophyta</taxon>
        <taxon>Magnoliopsida</taxon>
        <taxon>eudicotyledons</taxon>
        <taxon>Gunneridae</taxon>
        <taxon>Pentapetalae</taxon>
        <taxon>rosids</taxon>
        <taxon>fabids</taxon>
        <taxon>Fabales</taxon>
        <taxon>Fabaceae</taxon>
        <taxon>Caesalpinioideae</taxon>
        <taxon>Cassia clade</taxon>
        <taxon>Senna</taxon>
    </lineage>
</organism>
<dbReference type="AlphaFoldDB" id="A0A834WT71"/>
<protein>
    <recommendedName>
        <fullName evidence="1">RNase H type-1 domain-containing protein</fullName>
    </recommendedName>
</protein>
<dbReference type="InterPro" id="IPR002156">
    <property type="entry name" value="RNaseH_domain"/>
</dbReference>
<keyword evidence="3" id="KW-1185">Reference proteome</keyword>
<feature type="domain" description="RNase H type-1" evidence="1">
    <location>
        <begin position="20"/>
        <end position="53"/>
    </location>
</feature>
<gene>
    <name evidence="2" type="ORF">G2W53_014253</name>
</gene>
<dbReference type="EMBL" id="JAAIUW010000005">
    <property type="protein sequence ID" value="KAF7831920.1"/>
    <property type="molecule type" value="Genomic_DNA"/>
</dbReference>
<dbReference type="Pfam" id="PF13456">
    <property type="entry name" value="RVT_3"/>
    <property type="match status" value="1"/>
</dbReference>
<proteinExistence type="predicted"/>
<accession>A0A834WT71</accession>
<dbReference type="Proteomes" id="UP000634136">
    <property type="component" value="Unassembled WGS sequence"/>
</dbReference>
<reference evidence="2" key="1">
    <citation type="submission" date="2020-09" db="EMBL/GenBank/DDBJ databases">
        <title>Genome-Enabled Discovery of Anthraquinone Biosynthesis in Senna tora.</title>
        <authorList>
            <person name="Kang S.-H."/>
            <person name="Pandey R.P."/>
            <person name="Lee C.-M."/>
            <person name="Sim J.-S."/>
            <person name="Jeong J.-T."/>
            <person name="Choi B.-S."/>
            <person name="Jung M."/>
            <person name="Ginzburg D."/>
            <person name="Zhao K."/>
            <person name="Won S.Y."/>
            <person name="Oh T.-J."/>
            <person name="Yu Y."/>
            <person name="Kim N.-H."/>
            <person name="Lee O.R."/>
            <person name="Lee T.-H."/>
            <person name="Bashyal P."/>
            <person name="Kim T.-S."/>
            <person name="Lee W.-H."/>
            <person name="Kawkins C."/>
            <person name="Kim C.-K."/>
            <person name="Kim J.S."/>
            <person name="Ahn B.O."/>
            <person name="Rhee S.Y."/>
            <person name="Sohng J.K."/>
        </authorList>
    </citation>
    <scope>NUCLEOTIDE SEQUENCE</scope>
    <source>
        <tissue evidence="2">Leaf</tissue>
    </source>
</reference>
<evidence type="ECO:0000259" key="1">
    <source>
        <dbReference type="Pfam" id="PF13456"/>
    </source>
</evidence>